<organism evidence="1 2">
    <name type="scientific">Orrella marina</name>
    <dbReference type="NCBI Taxonomy" id="2163011"/>
    <lineage>
        <taxon>Bacteria</taxon>
        <taxon>Pseudomonadati</taxon>
        <taxon>Pseudomonadota</taxon>
        <taxon>Betaproteobacteria</taxon>
        <taxon>Burkholderiales</taxon>
        <taxon>Alcaligenaceae</taxon>
        <taxon>Orrella</taxon>
    </lineage>
</organism>
<sequence>MNTAMKLKKKIESCELPHPHFADLNRALQLRISDACDGAESRIEWVVGPSRAGKSMMIRTLARANPEIKVDGKRRVPVLVVPIPPNISPVLMPASVLMALQVPIPRLGLTSGVMFNRMVDQLRLAQTRVIIFEEASHLVEAGARVPPRAAGDWFKSTADNLNLTLILVGVPRLQKLFESNEQFRLRASAKRELRPYDIRDFSQKMAFGACVGTYADMFEQDGWPIDLSLDDLVDQLYLLSGGLVGVVSRFMQELASQLRGRAQGPVTFEDCRMAAATIESAGHLDYPAFTTQNVSSTALASAHGCVMESNLMSLPQTIEGGQ</sequence>
<dbReference type="OrthoDB" id="8778409at2"/>
<dbReference type="SUPFAM" id="SSF52540">
    <property type="entry name" value="P-loop containing nucleoside triphosphate hydrolases"/>
    <property type="match status" value="1"/>
</dbReference>
<dbReference type="RefSeq" id="WP_108622151.1">
    <property type="nucleotide sequence ID" value="NZ_CP028901.1"/>
</dbReference>
<reference evidence="1 2" key="1">
    <citation type="submission" date="2018-04" db="EMBL/GenBank/DDBJ databases">
        <title>Bordetella sp. HZ20 isolated from seawater.</title>
        <authorList>
            <person name="Sun C."/>
        </authorList>
    </citation>
    <scope>NUCLEOTIDE SEQUENCE [LARGE SCALE GENOMIC DNA]</scope>
    <source>
        <strain evidence="1 2">HZ20</strain>
    </source>
</reference>
<dbReference type="InterPro" id="IPR027417">
    <property type="entry name" value="P-loop_NTPase"/>
</dbReference>
<keyword evidence="1" id="KW-0547">Nucleotide-binding</keyword>
<dbReference type="Proteomes" id="UP000244571">
    <property type="component" value="Chromosome"/>
</dbReference>
<gene>
    <name evidence="1" type="ORF">DBV39_14555</name>
</gene>
<evidence type="ECO:0000313" key="2">
    <source>
        <dbReference type="Proteomes" id="UP000244571"/>
    </source>
</evidence>
<dbReference type="KEGG" id="boz:DBV39_14555"/>
<protein>
    <submittedName>
        <fullName evidence="1">ATP-binding protein</fullName>
    </submittedName>
</protein>
<dbReference type="Gene3D" id="3.40.50.300">
    <property type="entry name" value="P-loop containing nucleotide triphosphate hydrolases"/>
    <property type="match status" value="1"/>
</dbReference>
<dbReference type="AlphaFoldDB" id="A0A2R4XLU7"/>
<dbReference type="GO" id="GO:0005524">
    <property type="term" value="F:ATP binding"/>
    <property type="evidence" value="ECO:0007669"/>
    <property type="project" value="UniProtKB-KW"/>
</dbReference>
<name>A0A2R4XLU7_9BURK</name>
<proteinExistence type="predicted"/>
<accession>A0A2R4XLU7</accession>
<keyword evidence="2" id="KW-1185">Reference proteome</keyword>
<dbReference type="EMBL" id="CP028901">
    <property type="protein sequence ID" value="AWB34741.1"/>
    <property type="molecule type" value="Genomic_DNA"/>
</dbReference>
<evidence type="ECO:0000313" key="1">
    <source>
        <dbReference type="EMBL" id="AWB34741.1"/>
    </source>
</evidence>
<dbReference type="Pfam" id="PF05621">
    <property type="entry name" value="TniB"/>
    <property type="match status" value="1"/>
</dbReference>
<dbReference type="InterPro" id="IPR008868">
    <property type="entry name" value="TniB"/>
</dbReference>
<keyword evidence="1" id="KW-0067">ATP-binding</keyword>